<gene>
    <name evidence="1" type="ORF">O3P69_009146</name>
</gene>
<comment type="caution">
    <text evidence="1">The sequence shown here is derived from an EMBL/GenBank/DDBJ whole genome shotgun (WGS) entry which is preliminary data.</text>
</comment>
<sequence>MTEAFDVRVIPEFEDTSQPVGEWVEKVELVCRLKEVKDLATVVPLRLTGTRIESMTLVQIIERARVRALLTEDNCTSALGVMHLGVPRRLNRMPKTCQEYMFFNYGLPTTWHDGEGVPEEQW</sequence>
<keyword evidence="2" id="KW-1185">Reference proteome</keyword>
<dbReference type="Proteomes" id="UP001487740">
    <property type="component" value="Unassembled WGS sequence"/>
</dbReference>
<evidence type="ECO:0000313" key="2">
    <source>
        <dbReference type="Proteomes" id="UP001487740"/>
    </source>
</evidence>
<evidence type="ECO:0000313" key="1">
    <source>
        <dbReference type="EMBL" id="KAK8384201.1"/>
    </source>
</evidence>
<organism evidence="1 2">
    <name type="scientific">Scylla paramamosain</name>
    <name type="common">Mud crab</name>
    <dbReference type="NCBI Taxonomy" id="85552"/>
    <lineage>
        <taxon>Eukaryota</taxon>
        <taxon>Metazoa</taxon>
        <taxon>Ecdysozoa</taxon>
        <taxon>Arthropoda</taxon>
        <taxon>Crustacea</taxon>
        <taxon>Multicrustacea</taxon>
        <taxon>Malacostraca</taxon>
        <taxon>Eumalacostraca</taxon>
        <taxon>Eucarida</taxon>
        <taxon>Decapoda</taxon>
        <taxon>Pleocyemata</taxon>
        <taxon>Brachyura</taxon>
        <taxon>Eubrachyura</taxon>
        <taxon>Portunoidea</taxon>
        <taxon>Portunidae</taxon>
        <taxon>Portuninae</taxon>
        <taxon>Scylla</taxon>
    </lineage>
</organism>
<dbReference type="AlphaFoldDB" id="A0AAW0TBP5"/>
<accession>A0AAW0TBP5</accession>
<proteinExistence type="predicted"/>
<protein>
    <submittedName>
        <fullName evidence="1">Uncharacterized protein</fullName>
    </submittedName>
</protein>
<name>A0AAW0TBP5_SCYPA</name>
<reference evidence="1 2" key="1">
    <citation type="submission" date="2023-03" db="EMBL/GenBank/DDBJ databases">
        <title>High-quality genome of Scylla paramamosain provides insights in environmental adaptation.</title>
        <authorList>
            <person name="Zhang L."/>
        </authorList>
    </citation>
    <scope>NUCLEOTIDE SEQUENCE [LARGE SCALE GENOMIC DNA]</scope>
    <source>
        <strain evidence="1">LZ_2023a</strain>
        <tissue evidence="1">Muscle</tissue>
    </source>
</reference>
<dbReference type="EMBL" id="JARAKH010000035">
    <property type="protein sequence ID" value="KAK8384201.1"/>
    <property type="molecule type" value="Genomic_DNA"/>
</dbReference>